<dbReference type="Gene3D" id="3.30.420.40">
    <property type="match status" value="2"/>
</dbReference>
<dbReference type="EMBL" id="KP869679">
    <property type="protein sequence ID" value="AKC94950.1"/>
    <property type="molecule type" value="Genomic_DNA"/>
</dbReference>
<name>A0A0F6PYC2_9ZZZZ</name>
<dbReference type="FunFam" id="3.30.420.40:FF:000050">
    <property type="entry name" value="Actin, alpha skeletal muscle"/>
    <property type="match status" value="1"/>
</dbReference>
<dbReference type="SUPFAM" id="SSF53067">
    <property type="entry name" value="Actin-like ATPase domain"/>
    <property type="match status" value="2"/>
</dbReference>
<dbReference type="InterPro" id="IPR025874">
    <property type="entry name" value="DZR"/>
</dbReference>
<evidence type="ECO:0000259" key="1">
    <source>
        <dbReference type="Pfam" id="PF12773"/>
    </source>
</evidence>
<reference evidence="2" key="1">
    <citation type="journal article" date="2015" name="Nature">
        <title>Complex archaea that bridge the gap between prokaryotes and eukaryotes.</title>
        <authorList>
            <person name="Spang A."/>
            <person name="Saw J.H."/>
            <person name="Jorgensen S.L."/>
            <person name="Zaremba-Niedzwiedzka K."/>
            <person name="Martijn J."/>
            <person name="Lind A.E."/>
            <person name="van Eijk R."/>
            <person name="Schleper C."/>
            <person name="Guy L."/>
            <person name="Ettema T.J."/>
        </authorList>
    </citation>
    <scope>NUCLEOTIDE SEQUENCE</scope>
</reference>
<dbReference type="PANTHER" id="PTHR11937">
    <property type="entry name" value="ACTIN"/>
    <property type="match status" value="1"/>
</dbReference>
<feature type="domain" description="DZANK-type" evidence="1">
    <location>
        <begin position="357"/>
        <end position="424"/>
    </location>
</feature>
<dbReference type="SMART" id="SM00268">
    <property type="entry name" value="ACTIN"/>
    <property type="match status" value="1"/>
</dbReference>
<proteinExistence type="predicted"/>
<accession>A0A0F6PYC2</accession>
<organism evidence="2">
    <name type="scientific">uncultured organism</name>
    <dbReference type="NCBI Taxonomy" id="155900"/>
    <lineage>
        <taxon>unclassified sequences</taxon>
        <taxon>environmental samples</taxon>
    </lineage>
</organism>
<dbReference type="AlphaFoldDB" id="A0A0F6PYC2"/>
<sequence length="509" mass="56445">MSLPLPGTPIILDIGSAYIKVGFAGEPGPRFLFPCITGTEKYKSVMVDVNARGIYVGNDVSRMRGVLKIKHPIERGAIMDWDSFYEIINYIFYSLLRIENLAEYPVFYCEAPFMHKETKEYIARLLFETYRIKSLIMMPSPLLSMFSVGLTTGLVIDSGDGLTWVCPIINGQMISHAVQKLTLAGLDVNHNLKNLLMREGINITSSAADEIIQEIKEKNCYFVLDPNDPPKTGEPFNVAMPDGSSIKVANRILYEAPEVLFNPGMLGYANVMSLPQAVIASLSAIDNTHWHDLLSHIIFSGGNLSYSGFEQRFESELTTFLPQLGTIPRPKPTLSGVKNELIKLKTVQLSKKSSDTCSHCGAVLDLSSGIEHCPSCGGRLSLPEIKIDLSSSGKKTKSENKNGKCPHCKKEITDTASLFCPYCGRSMETLEKPNIPKDLMEKTPTPGFSEYMESSNKAIKTFIPENLQFATFNGAAILGSLPSFQKLFITYELFKSNPELLYRDISEIL</sequence>
<protein>
    <submittedName>
        <fullName evidence="2">Putative actin-related protein</fullName>
    </submittedName>
</protein>
<dbReference type="Gene3D" id="3.90.640.10">
    <property type="entry name" value="Actin, Chain A, domain 4"/>
    <property type="match status" value="1"/>
</dbReference>
<dbReference type="InterPro" id="IPR004000">
    <property type="entry name" value="Actin"/>
</dbReference>
<dbReference type="Pfam" id="PF00022">
    <property type="entry name" value="Actin"/>
    <property type="match status" value="1"/>
</dbReference>
<dbReference type="InterPro" id="IPR043129">
    <property type="entry name" value="ATPase_NBD"/>
</dbReference>
<evidence type="ECO:0000313" key="2">
    <source>
        <dbReference type="EMBL" id="AKC94950.1"/>
    </source>
</evidence>
<dbReference type="PRINTS" id="PR00190">
    <property type="entry name" value="ACTIN"/>
</dbReference>
<dbReference type="Pfam" id="PF12773">
    <property type="entry name" value="DZR"/>
    <property type="match status" value="1"/>
</dbReference>